<protein>
    <submittedName>
        <fullName evidence="7">Putative transcription factor interactor and regulator CCHC(Zn) family</fullName>
    </submittedName>
</protein>
<dbReference type="AlphaFoldDB" id="A0A396I2Q7"/>
<sequence length="579" mass="64109">MVLFGVVFNTKGNFVKDPKLRYEGGKVFAVKAQDTEFWSYFEARDIILEHDEDFDLEKVNLWWMHIDGNLEEDIKPFKDDKDAVKMSTFAADNNCDVELYVEPKDSKIDLCVLLSKGKGVVEAHVEQSNKEKVGSDVDESQYETDEDSSDDSVKDIHFDDSEEERAFCLDDGFDELVNEVSLNVSNHKCVAAPGNVHVGEIVPLVQNASDNAPKAGSDGGKMLLINNAPQQSYLGFNRKMFMSNDSFIVDLDKRTCSCNFWDLVGIPCRHAVVSIGRALETPQSYVHTYYHKKTYLDCYDQTITPINGQKMWPKTELPYILPPNYKRGPGRPKKLRRREPDEGSQGNWKRNSTTHRCKKCLKYGHNARTCKVPNLVKEKEATNGNDTNVVVTTNEGVVATVGSDTTMPSDNASLIQTQGSQTEPAPKKGRPKGSKNSKGGPKVSKVPKVPKVPKVSKGGQVSKVDKPSAEPNSNVASSVELNSNVVPSAEPNSIVAPSAEQSQGTLIDPDLFVELLFTDEVPEMLSERMVCSTPVVSKPAVMVPFVSAADAPSISEPTTLSVFFYLMMFYCNDCNFILS</sequence>
<evidence type="ECO:0000313" key="7">
    <source>
        <dbReference type="EMBL" id="RHN59870.1"/>
    </source>
</evidence>
<feature type="compositionally biased region" description="Acidic residues" evidence="5">
    <location>
        <begin position="136"/>
        <end position="150"/>
    </location>
</feature>
<evidence type="ECO:0000256" key="1">
    <source>
        <dbReference type="ARBA" id="ARBA00022723"/>
    </source>
</evidence>
<feature type="region of interest" description="Disordered" evidence="5">
    <location>
        <begin position="400"/>
        <end position="477"/>
    </location>
</feature>
<feature type="compositionally biased region" description="Basic residues" evidence="5">
    <location>
        <begin position="328"/>
        <end position="337"/>
    </location>
</feature>
<dbReference type="Pfam" id="PF26130">
    <property type="entry name" value="PB1-like"/>
    <property type="match status" value="1"/>
</dbReference>
<name>A0A396I2Q7_MEDTR</name>
<keyword evidence="3" id="KW-0862">Zinc</keyword>
<feature type="compositionally biased region" description="Polar residues" evidence="5">
    <location>
        <begin position="403"/>
        <end position="423"/>
    </location>
</feature>
<dbReference type="Proteomes" id="UP000265566">
    <property type="component" value="Chromosome 4"/>
</dbReference>
<evidence type="ECO:0000256" key="4">
    <source>
        <dbReference type="PROSITE-ProRule" id="PRU00325"/>
    </source>
</evidence>
<proteinExistence type="predicted"/>
<dbReference type="InterPro" id="IPR006564">
    <property type="entry name" value="Znf_PMZ"/>
</dbReference>
<dbReference type="EMBL" id="PSQE01000004">
    <property type="protein sequence ID" value="RHN59870.1"/>
    <property type="molecule type" value="Genomic_DNA"/>
</dbReference>
<evidence type="ECO:0000259" key="6">
    <source>
        <dbReference type="PROSITE" id="PS50966"/>
    </source>
</evidence>
<dbReference type="Gramene" id="rna22035">
    <property type="protein sequence ID" value="RHN59870.1"/>
    <property type="gene ID" value="gene22035"/>
</dbReference>
<evidence type="ECO:0000256" key="3">
    <source>
        <dbReference type="ARBA" id="ARBA00022833"/>
    </source>
</evidence>
<feature type="domain" description="SWIM-type" evidence="6">
    <location>
        <begin position="247"/>
        <end position="279"/>
    </location>
</feature>
<dbReference type="SMART" id="SM00575">
    <property type="entry name" value="ZnF_PMZ"/>
    <property type="match status" value="1"/>
</dbReference>
<dbReference type="InterPro" id="IPR058594">
    <property type="entry name" value="PB1-like_dom_pln"/>
</dbReference>
<dbReference type="PANTHER" id="PTHR31973">
    <property type="entry name" value="POLYPROTEIN, PUTATIVE-RELATED"/>
    <property type="match status" value="1"/>
</dbReference>
<dbReference type="Pfam" id="PF04434">
    <property type="entry name" value="SWIM"/>
    <property type="match status" value="1"/>
</dbReference>
<keyword evidence="1" id="KW-0479">Metal-binding</keyword>
<feature type="region of interest" description="Disordered" evidence="5">
    <location>
        <begin position="126"/>
        <end position="154"/>
    </location>
</feature>
<dbReference type="GO" id="GO:0008270">
    <property type="term" value="F:zinc ion binding"/>
    <property type="evidence" value="ECO:0007669"/>
    <property type="project" value="UniProtKB-KW"/>
</dbReference>
<keyword evidence="2 4" id="KW-0863">Zinc-finger</keyword>
<feature type="compositionally biased region" description="Low complexity" evidence="5">
    <location>
        <begin position="436"/>
        <end position="462"/>
    </location>
</feature>
<feature type="region of interest" description="Disordered" evidence="5">
    <location>
        <begin position="324"/>
        <end position="351"/>
    </location>
</feature>
<dbReference type="PANTHER" id="PTHR31973:SF187">
    <property type="entry name" value="MUTATOR TRANSPOSASE MUDRA PROTEIN"/>
    <property type="match status" value="1"/>
</dbReference>
<dbReference type="InterPro" id="IPR007527">
    <property type="entry name" value="Znf_SWIM"/>
</dbReference>
<accession>A0A396I2Q7</accession>
<evidence type="ECO:0000256" key="5">
    <source>
        <dbReference type="SAM" id="MobiDB-lite"/>
    </source>
</evidence>
<feature type="compositionally biased region" description="Basic and acidic residues" evidence="5">
    <location>
        <begin position="126"/>
        <end position="135"/>
    </location>
</feature>
<reference evidence="7" key="1">
    <citation type="journal article" date="2018" name="Nat. Plants">
        <title>Whole-genome landscape of Medicago truncatula symbiotic genes.</title>
        <authorList>
            <person name="Pecrix Y."/>
            <person name="Gamas P."/>
            <person name="Carrere S."/>
        </authorList>
    </citation>
    <scope>NUCLEOTIDE SEQUENCE</scope>
    <source>
        <tissue evidence="7">Leaves</tissue>
    </source>
</reference>
<organism evidence="7">
    <name type="scientific">Medicago truncatula</name>
    <name type="common">Barrel medic</name>
    <name type="synonym">Medicago tribuloides</name>
    <dbReference type="NCBI Taxonomy" id="3880"/>
    <lineage>
        <taxon>Eukaryota</taxon>
        <taxon>Viridiplantae</taxon>
        <taxon>Streptophyta</taxon>
        <taxon>Embryophyta</taxon>
        <taxon>Tracheophyta</taxon>
        <taxon>Spermatophyta</taxon>
        <taxon>Magnoliopsida</taxon>
        <taxon>eudicotyledons</taxon>
        <taxon>Gunneridae</taxon>
        <taxon>Pentapetalae</taxon>
        <taxon>rosids</taxon>
        <taxon>fabids</taxon>
        <taxon>Fabales</taxon>
        <taxon>Fabaceae</taxon>
        <taxon>Papilionoideae</taxon>
        <taxon>50 kb inversion clade</taxon>
        <taxon>NPAAA clade</taxon>
        <taxon>Hologalegina</taxon>
        <taxon>IRL clade</taxon>
        <taxon>Trifolieae</taxon>
        <taxon>Medicago</taxon>
    </lineage>
</organism>
<comment type="caution">
    <text evidence="7">The sequence shown here is derived from an EMBL/GenBank/DDBJ whole genome shotgun (WGS) entry which is preliminary data.</text>
</comment>
<gene>
    <name evidence="7" type="ORF">MtrunA17_Chr4g0018901</name>
</gene>
<dbReference type="PROSITE" id="PS50966">
    <property type="entry name" value="ZF_SWIM"/>
    <property type="match status" value="1"/>
</dbReference>
<evidence type="ECO:0000256" key="2">
    <source>
        <dbReference type="ARBA" id="ARBA00022771"/>
    </source>
</evidence>